<name>A0ABV2W3Y4_9ACTN</name>
<accession>A0ABV2W3Y4</accession>
<dbReference type="RefSeq" id="WP_359655882.1">
    <property type="nucleotide sequence ID" value="NZ_JBEXZO010000011.1"/>
</dbReference>
<comment type="caution">
    <text evidence="2">The sequence shown here is derived from an EMBL/GenBank/DDBJ whole genome shotgun (WGS) entry which is preliminary data.</text>
</comment>
<reference evidence="2 3" key="1">
    <citation type="submission" date="2024-06" db="EMBL/GenBank/DDBJ databases">
        <title>The Natural Products Discovery Center: Release of the First 8490 Sequenced Strains for Exploring Actinobacteria Biosynthetic Diversity.</title>
        <authorList>
            <person name="Kalkreuter E."/>
            <person name="Kautsar S.A."/>
            <person name="Yang D."/>
            <person name="Bader C.D."/>
            <person name="Teijaro C.N."/>
            <person name="Fluegel L."/>
            <person name="Davis C.M."/>
            <person name="Simpson J.R."/>
            <person name="Lauterbach L."/>
            <person name="Steele A.D."/>
            <person name="Gui C."/>
            <person name="Meng S."/>
            <person name="Li G."/>
            <person name="Viehrig K."/>
            <person name="Ye F."/>
            <person name="Su P."/>
            <person name="Kiefer A.F."/>
            <person name="Nichols A."/>
            <person name="Cepeda A.J."/>
            <person name="Yan W."/>
            <person name="Fan B."/>
            <person name="Jiang Y."/>
            <person name="Adhikari A."/>
            <person name="Zheng C.-J."/>
            <person name="Schuster L."/>
            <person name="Cowan T.M."/>
            <person name="Smanski M.J."/>
            <person name="Chevrette M.G."/>
            <person name="De Carvalho L.P.S."/>
            <person name="Shen B."/>
        </authorList>
    </citation>
    <scope>NUCLEOTIDE SEQUENCE [LARGE SCALE GENOMIC DNA]</scope>
    <source>
        <strain evidence="2 3">NPDC006337</strain>
    </source>
</reference>
<dbReference type="Proteomes" id="UP001550378">
    <property type="component" value="Unassembled WGS sequence"/>
</dbReference>
<evidence type="ECO:0000256" key="1">
    <source>
        <dbReference type="SAM" id="SignalP"/>
    </source>
</evidence>
<gene>
    <name evidence="2" type="ORF">ABZ508_12915</name>
</gene>
<proteinExistence type="predicted"/>
<keyword evidence="1" id="KW-0732">Signal</keyword>
<organism evidence="2 3">
    <name type="scientific">Streptomyces lavendulocolor</name>
    <dbReference type="NCBI Taxonomy" id="67316"/>
    <lineage>
        <taxon>Bacteria</taxon>
        <taxon>Bacillati</taxon>
        <taxon>Actinomycetota</taxon>
        <taxon>Actinomycetes</taxon>
        <taxon>Kitasatosporales</taxon>
        <taxon>Streptomycetaceae</taxon>
        <taxon>Streptomyces</taxon>
    </lineage>
</organism>
<protein>
    <submittedName>
        <fullName evidence="2">Uncharacterized protein</fullName>
    </submittedName>
</protein>
<dbReference type="EMBL" id="JBEXZR010000009">
    <property type="protein sequence ID" value="MEU0708248.1"/>
    <property type="molecule type" value="Genomic_DNA"/>
</dbReference>
<feature type="chain" id="PRO_5047143897" evidence="1">
    <location>
        <begin position="28"/>
        <end position="102"/>
    </location>
</feature>
<evidence type="ECO:0000313" key="3">
    <source>
        <dbReference type="Proteomes" id="UP001550378"/>
    </source>
</evidence>
<evidence type="ECO:0000313" key="2">
    <source>
        <dbReference type="EMBL" id="MEU0708248.1"/>
    </source>
</evidence>
<feature type="signal peptide" evidence="1">
    <location>
        <begin position="1"/>
        <end position="27"/>
    </location>
</feature>
<sequence>MRFRTAVAGLGIGAALALGGLSAPAQAAGHDGASSALGPSCTKGKNLTNGWGKCTTRGNYKWRVNVDCTLGGSGSSSVVTGPTRTNAYCSWGNVEYVSIEFL</sequence>
<keyword evidence="3" id="KW-1185">Reference proteome</keyword>